<dbReference type="Proteomes" id="UP000053724">
    <property type="component" value="Unassembled WGS sequence"/>
</dbReference>
<dbReference type="RefSeq" id="WP_055027680.1">
    <property type="nucleotide sequence ID" value="NZ_CP035688.1"/>
</dbReference>
<dbReference type="Pfam" id="PF26610">
    <property type="entry name" value="YbbD_head"/>
    <property type="match status" value="1"/>
</dbReference>
<protein>
    <recommendedName>
        <fullName evidence="1">YbbD head domain-containing protein</fullName>
    </recommendedName>
</protein>
<dbReference type="PATRIC" id="fig|1481663.8.peg.4580"/>
<evidence type="ECO:0000259" key="1">
    <source>
        <dbReference type="Pfam" id="PF26610"/>
    </source>
</evidence>
<comment type="caution">
    <text evidence="2">The sequence shown here is derived from an EMBL/GenBank/DDBJ whole genome shotgun (WGS) entry which is preliminary data.</text>
</comment>
<organism evidence="2 3">
    <name type="scientific">Vibrio metoecus</name>
    <dbReference type="NCBI Taxonomy" id="1481663"/>
    <lineage>
        <taxon>Bacteria</taxon>
        <taxon>Pseudomonadati</taxon>
        <taxon>Pseudomonadota</taxon>
        <taxon>Gammaproteobacteria</taxon>
        <taxon>Vibrionales</taxon>
        <taxon>Vibrionaceae</taxon>
        <taxon>Vibrio</taxon>
    </lineage>
</organism>
<evidence type="ECO:0000313" key="3">
    <source>
        <dbReference type="Proteomes" id="UP000053724"/>
    </source>
</evidence>
<gene>
    <name evidence="2" type="ORF">AAY55_07280</name>
</gene>
<dbReference type="AlphaFoldDB" id="A0A0N8UHU8"/>
<accession>A0A0N8UHU8</accession>
<reference evidence="2 3" key="1">
    <citation type="journal article" date="2015" name="Genome Biol. Evol.">
        <title>The Dynamics of Genetic Interactions between Vibrio metoecus and Vibrio cholerae, Two Close Relatives Co-Occurring in the Environment.</title>
        <authorList>
            <person name="Orata F.D."/>
            <person name="Kirchberger P.C."/>
            <person name="Meheust R."/>
            <person name="Barlow E.J."/>
            <person name="Tarr C.L."/>
            <person name="Boucher Y."/>
        </authorList>
    </citation>
    <scope>NUCLEOTIDE SEQUENCE [LARGE SCALE GENOMIC DNA]</scope>
    <source>
        <strain evidence="2 3">08-2459</strain>
    </source>
</reference>
<feature type="domain" description="YbbD head" evidence="1">
    <location>
        <begin position="17"/>
        <end position="66"/>
    </location>
</feature>
<sequence length="117" mass="13237">MKKLLLAFVLVLMGCSDVVENYYADYQQAQADHLFERGWLPPILPASTTQIQVANNLDSNYSQGSFVIAEAELAQFIAQLEACEFSGLYRFQAEKSVWSFTLDTQGKVRYQLTSRAE</sequence>
<dbReference type="InterPro" id="IPR058827">
    <property type="entry name" value="YbbD_head"/>
</dbReference>
<dbReference type="PROSITE" id="PS51257">
    <property type="entry name" value="PROKAR_LIPOPROTEIN"/>
    <property type="match status" value="1"/>
</dbReference>
<proteinExistence type="predicted"/>
<evidence type="ECO:0000313" key="2">
    <source>
        <dbReference type="EMBL" id="KQA23794.1"/>
    </source>
</evidence>
<name>A0A0N8UHU8_VIBMT</name>
<dbReference type="EMBL" id="LCUF01000007">
    <property type="protein sequence ID" value="KQA23794.1"/>
    <property type="molecule type" value="Genomic_DNA"/>
</dbReference>